<keyword evidence="3" id="KW-1185">Reference proteome</keyword>
<evidence type="ECO:0000256" key="1">
    <source>
        <dbReference type="SAM" id="MobiDB-lite"/>
    </source>
</evidence>
<protein>
    <submittedName>
        <fullName evidence="2">Uncharacterized protein</fullName>
    </submittedName>
</protein>
<gene>
    <name evidence="2" type="ORF">FRUB_02160</name>
</gene>
<organism evidence="2 3">
    <name type="scientific">Fimbriiglobus ruber</name>
    <dbReference type="NCBI Taxonomy" id="1908690"/>
    <lineage>
        <taxon>Bacteria</taxon>
        <taxon>Pseudomonadati</taxon>
        <taxon>Planctomycetota</taxon>
        <taxon>Planctomycetia</taxon>
        <taxon>Gemmatales</taxon>
        <taxon>Gemmataceae</taxon>
        <taxon>Fimbriiglobus</taxon>
    </lineage>
</organism>
<dbReference type="EMBL" id="NIDE01000002">
    <property type="protein sequence ID" value="OWK45829.1"/>
    <property type="molecule type" value="Genomic_DNA"/>
</dbReference>
<comment type="caution">
    <text evidence="2">The sequence shown here is derived from an EMBL/GenBank/DDBJ whole genome shotgun (WGS) entry which is preliminary data.</text>
</comment>
<dbReference type="AlphaFoldDB" id="A0A225E8M4"/>
<feature type="compositionally biased region" description="Pro residues" evidence="1">
    <location>
        <begin position="75"/>
        <end position="88"/>
    </location>
</feature>
<feature type="region of interest" description="Disordered" evidence="1">
    <location>
        <begin position="70"/>
        <end position="97"/>
    </location>
</feature>
<accession>A0A225E8M4</accession>
<proteinExistence type="predicted"/>
<dbReference type="RefSeq" id="WP_088253501.1">
    <property type="nucleotide sequence ID" value="NZ_NIDE01000002.1"/>
</dbReference>
<evidence type="ECO:0000313" key="3">
    <source>
        <dbReference type="Proteomes" id="UP000214646"/>
    </source>
</evidence>
<dbReference type="Proteomes" id="UP000214646">
    <property type="component" value="Unassembled WGS sequence"/>
</dbReference>
<name>A0A225E8M4_9BACT</name>
<sequence>MTADDFLAATTTRLPTPDELVGLVRALGGRVVAGGGSPRVRGPVESHPLFQLLVRLLKREPWRSAAVLLAEPDAPDPPAEPVPTPPPGDAAVGELEPPPTRATVLAGVFERGRVVNRRVWLIDDRGRATDPPAAALACVEGDTWWTRLPTG</sequence>
<reference evidence="3" key="1">
    <citation type="submission" date="2017-06" db="EMBL/GenBank/DDBJ databases">
        <title>Genome analysis of Fimbriiglobus ruber SP5, the first member of the order Planctomycetales with confirmed chitinolytic capability.</title>
        <authorList>
            <person name="Ravin N.V."/>
            <person name="Rakitin A.L."/>
            <person name="Ivanova A.A."/>
            <person name="Beletsky A.V."/>
            <person name="Kulichevskaya I.S."/>
            <person name="Mardanov A.V."/>
            <person name="Dedysh S.N."/>
        </authorList>
    </citation>
    <scope>NUCLEOTIDE SEQUENCE [LARGE SCALE GENOMIC DNA]</scope>
    <source>
        <strain evidence="3">SP5</strain>
    </source>
</reference>
<evidence type="ECO:0000313" key="2">
    <source>
        <dbReference type="EMBL" id="OWK45829.1"/>
    </source>
</evidence>